<dbReference type="AlphaFoldDB" id="A0A8S9JHZ4"/>
<comment type="caution">
    <text evidence="1">The sequence shown here is derived from an EMBL/GenBank/DDBJ whole genome shotgun (WGS) entry which is preliminary data.</text>
</comment>
<protein>
    <submittedName>
        <fullName evidence="1">Uncharacterized protein</fullName>
    </submittedName>
</protein>
<proteinExistence type="predicted"/>
<reference evidence="1" key="1">
    <citation type="submission" date="2019-12" db="EMBL/GenBank/DDBJ databases">
        <title>Genome sequencing and annotation of Brassica cretica.</title>
        <authorList>
            <person name="Studholme D.J."/>
            <person name="Sarris P.F."/>
        </authorList>
    </citation>
    <scope>NUCLEOTIDE SEQUENCE</scope>
    <source>
        <strain evidence="1">PFS-001/15</strain>
        <tissue evidence="1">Leaf</tissue>
    </source>
</reference>
<name>A0A8S9JHZ4_BRACR</name>
<dbReference type="EMBL" id="QGKW02001660">
    <property type="protein sequence ID" value="KAF2581027.1"/>
    <property type="molecule type" value="Genomic_DNA"/>
</dbReference>
<sequence>MRGLDERCPIQVESWYSVLRVVHAGCGFTRCVLSSYCGLCFHVGTFIGFFLLNLCFGSDLAVSLREVAPDSFSHLRVIKTRATLPCRSGKVALIGRSERLDGVAPVRCSPNDHFKHFFWTPIAPKCLQELHVTNLQVEEDSDPSMDEFVPYEIPMERDMERDRSPKNKQVAIDGMELPAEEWYCECFNSQASGSGTDQVHPPTFNAPGFDAFFDSIGANFDTLPTDREHAGLDQFLRALRMCNGGLHIMNEALAASRLEERTARFQAEQAEKEVSRLKDEAVVNSLRENDLVAKQDSKLRRAFREGKREVAALEPEYSYDAEMTNMSRHMRNYANVESMILLIEERIWEQWAPIPVSPNSEEVGP</sequence>
<organism evidence="1 2">
    <name type="scientific">Brassica cretica</name>
    <name type="common">Mustard</name>
    <dbReference type="NCBI Taxonomy" id="69181"/>
    <lineage>
        <taxon>Eukaryota</taxon>
        <taxon>Viridiplantae</taxon>
        <taxon>Streptophyta</taxon>
        <taxon>Embryophyta</taxon>
        <taxon>Tracheophyta</taxon>
        <taxon>Spermatophyta</taxon>
        <taxon>Magnoliopsida</taxon>
        <taxon>eudicotyledons</taxon>
        <taxon>Gunneridae</taxon>
        <taxon>Pentapetalae</taxon>
        <taxon>rosids</taxon>
        <taxon>malvids</taxon>
        <taxon>Brassicales</taxon>
        <taxon>Brassicaceae</taxon>
        <taxon>Brassiceae</taxon>
        <taxon>Brassica</taxon>
    </lineage>
</organism>
<dbReference type="Proteomes" id="UP000712281">
    <property type="component" value="Unassembled WGS sequence"/>
</dbReference>
<evidence type="ECO:0000313" key="1">
    <source>
        <dbReference type="EMBL" id="KAF2581027.1"/>
    </source>
</evidence>
<accession>A0A8S9JHZ4</accession>
<gene>
    <name evidence="1" type="ORF">F2Q68_00002031</name>
</gene>
<evidence type="ECO:0000313" key="2">
    <source>
        <dbReference type="Proteomes" id="UP000712281"/>
    </source>
</evidence>